<keyword evidence="2" id="KW-1185">Reference proteome</keyword>
<sequence length="74" mass="7895">MKLSAPKVAETTTPPTFVEGISLAVECGQGDASNIINRLANPKLMGLHVTTTRGTPYAKSQLMLTEQQMGQHIA</sequence>
<name>A0ABR2R7K6_9ROSI</name>
<comment type="caution">
    <text evidence="1">The sequence shown here is derived from an EMBL/GenBank/DDBJ whole genome shotgun (WGS) entry which is preliminary data.</text>
</comment>
<protein>
    <submittedName>
        <fullName evidence="1">Uncharacterized protein</fullName>
    </submittedName>
</protein>
<accession>A0ABR2R7K6</accession>
<reference evidence="1 2" key="1">
    <citation type="journal article" date="2024" name="G3 (Bethesda)">
        <title>Genome assembly of Hibiscus sabdariffa L. provides insights into metabolisms of medicinal natural products.</title>
        <authorList>
            <person name="Kim T."/>
        </authorList>
    </citation>
    <scope>NUCLEOTIDE SEQUENCE [LARGE SCALE GENOMIC DNA]</scope>
    <source>
        <strain evidence="1">TK-2024</strain>
        <tissue evidence="1">Old leaves</tissue>
    </source>
</reference>
<organism evidence="1 2">
    <name type="scientific">Hibiscus sabdariffa</name>
    <name type="common">roselle</name>
    <dbReference type="NCBI Taxonomy" id="183260"/>
    <lineage>
        <taxon>Eukaryota</taxon>
        <taxon>Viridiplantae</taxon>
        <taxon>Streptophyta</taxon>
        <taxon>Embryophyta</taxon>
        <taxon>Tracheophyta</taxon>
        <taxon>Spermatophyta</taxon>
        <taxon>Magnoliopsida</taxon>
        <taxon>eudicotyledons</taxon>
        <taxon>Gunneridae</taxon>
        <taxon>Pentapetalae</taxon>
        <taxon>rosids</taxon>
        <taxon>malvids</taxon>
        <taxon>Malvales</taxon>
        <taxon>Malvaceae</taxon>
        <taxon>Malvoideae</taxon>
        <taxon>Hibiscus</taxon>
    </lineage>
</organism>
<dbReference type="EMBL" id="JBBPBN010000025">
    <property type="protein sequence ID" value="KAK9008925.1"/>
    <property type="molecule type" value="Genomic_DNA"/>
</dbReference>
<gene>
    <name evidence="1" type="ORF">V6N11_080401</name>
</gene>
<dbReference type="Proteomes" id="UP001396334">
    <property type="component" value="Unassembled WGS sequence"/>
</dbReference>
<proteinExistence type="predicted"/>
<evidence type="ECO:0000313" key="2">
    <source>
        <dbReference type="Proteomes" id="UP001396334"/>
    </source>
</evidence>
<evidence type="ECO:0000313" key="1">
    <source>
        <dbReference type="EMBL" id="KAK9008925.1"/>
    </source>
</evidence>